<keyword evidence="1 6" id="KW-0479">Metal-binding</keyword>
<feature type="binding site" evidence="6">
    <location>
        <position position="11"/>
    </location>
    <ligand>
        <name>Zn(2+)</name>
        <dbReference type="ChEBI" id="CHEBI:29105"/>
    </ligand>
</feature>
<evidence type="ECO:0000256" key="6">
    <source>
        <dbReference type="PROSITE-ProRule" id="PRU01263"/>
    </source>
</evidence>
<dbReference type="InterPro" id="IPR036236">
    <property type="entry name" value="Znf_C2H2_sf"/>
</dbReference>
<feature type="binding site" evidence="6">
    <location>
        <position position="49"/>
    </location>
    <ligand>
        <name>Zn(2+)</name>
        <dbReference type="ChEBI" id="CHEBI:29105"/>
    </ligand>
</feature>
<feature type="compositionally biased region" description="Basic and acidic residues" evidence="7">
    <location>
        <begin position="295"/>
        <end position="314"/>
    </location>
</feature>
<dbReference type="Gene3D" id="3.30.160.60">
    <property type="entry name" value="Classic Zinc Finger"/>
    <property type="match status" value="2"/>
</dbReference>
<feature type="domain" description="ZAD" evidence="9">
    <location>
        <begin position="6"/>
        <end position="76"/>
    </location>
</feature>
<evidence type="ECO:0000256" key="7">
    <source>
        <dbReference type="SAM" id="MobiDB-lite"/>
    </source>
</evidence>
<feature type="domain" description="C2H2-type" evidence="8">
    <location>
        <begin position="376"/>
        <end position="403"/>
    </location>
</feature>
<dbReference type="EMBL" id="OU892288">
    <property type="protein sequence ID" value="CAG9762969.1"/>
    <property type="molecule type" value="Genomic_DNA"/>
</dbReference>
<dbReference type="AlphaFoldDB" id="A0A9N9MLW6"/>
<organism evidence="10 11">
    <name type="scientific">Ceutorhynchus assimilis</name>
    <name type="common">cabbage seed weevil</name>
    <dbReference type="NCBI Taxonomy" id="467358"/>
    <lineage>
        <taxon>Eukaryota</taxon>
        <taxon>Metazoa</taxon>
        <taxon>Ecdysozoa</taxon>
        <taxon>Arthropoda</taxon>
        <taxon>Hexapoda</taxon>
        <taxon>Insecta</taxon>
        <taxon>Pterygota</taxon>
        <taxon>Neoptera</taxon>
        <taxon>Endopterygota</taxon>
        <taxon>Coleoptera</taxon>
        <taxon>Polyphaga</taxon>
        <taxon>Cucujiformia</taxon>
        <taxon>Curculionidae</taxon>
        <taxon>Ceutorhynchinae</taxon>
        <taxon>Ceutorhynchus</taxon>
    </lineage>
</organism>
<evidence type="ECO:0000256" key="4">
    <source>
        <dbReference type="ARBA" id="ARBA00022833"/>
    </source>
</evidence>
<keyword evidence="11" id="KW-1185">Reference proteome</keyword>
<dbReference type="PANTHER" id="PTHR24379:SF121">
    <property type="entry name" value="C2H2-TYPE DOMAIN-CONTAINING PROTEIN"/>
    <property type="match status" value="1"/>
</dbReference>
<dbReference type="InterPro" id="IPR013087">
    <property type="entry name" value="Znf_C2H2_type"/>
</dbReference>
<dbReference type="PROSITE" id="PS51915">
    <property type="entry name" value="ZAD"/>
    <property type="match status" value="1"/>
</dbReference>
<accession>A0A9N9MLW6</accession>
<dbReference type="SMART" id="SM00868">
    <property type="entry name" value="zf-AD"/>
    <property type="match status" value="2"/>
</dbReference>
<dbReference type="OrthoDB" id="6776957at2759"/>
<dbReference type="GO" id="GO:0005634">
    <property type="term" value="C:nucleus"/>
    <property type="evidence" value="ECO:0007669"/>
    <property type="project" value="InterPro"/>
</dbReference>
<feature type="binding site" evidence="6">
    <location>
        <position position="8"/>
    </location>
    <ligand>
        <name>Zn(2+)</name>
        <dbReference type="ChEBI" id="CHEBI:29105"/>
    </ligand>
</feature>
<dbReference type="Proteomes" id="UP001152799">
    <property type="component" value="Chromosome 12"/>
</dbReference>
<sequence length="571" mass="65964">MAKSLRNCRLCLAKIQDTNFTYLDGIIKDMLEIILPELNFTICDSSSICNNCLETLKQSYNFKSTCLEVEDRVQDFVDPKKLNCVDLKEVIKKSKDIKPISLATMIVCRICLSLGEESSNTKLCSYEGDPLQNMVEKCLPEMDLTISVDPSICQTCLEQLEEHFHFIMQCLDTEAKISFYSVKEAIFHNVDLSKITPFYASMEKIQLEESSVVEKPATNGLVKKKQEDIKDIVDHHLFNNGVKEEVSFTVKKDENGEDVIMSRTTVLEEDSDSDVSVACDDDLLILKTEARRRRQSIEAKSAKKKETGCTYKEDPGEDSDVDWEKKRGRLRRCKICKFKTKFASRIKAHMTRNHKVKSDIEPTPPTGPTKEEIKTFKCRLCTFQTLDQTEHNNHKKVHQKEREKQCPHCTMTFVRPDFMRKHLDACYIKKFGPKRSLPVVVENRPQTPKRKLLKKEFVSPNVTMSKPNRRNTISINGKMLKMFKCQLCPYQTRLKSNRERHALTHKKSTEMKVHKCKICQFETIQKENYLAHMQGHEIDSEKVMRCFLCSYQPTSKESLSLHVAKVHKSTG</sequence>
<feature type="binding site" evidence="6">
    <location>
        <position position="52"/>
    </location>
    <ligand>
        <name>Zn(2+)</name>
        <dbReference type="ChEBI" id="CHEBI:29105"/>
    </ligand>
</feature>
<evidence type="ECO:0000259" key="8">
    <source>
        <dbReference type="PROSITE" id="PS50157"/>
    </source>
</evidence>
<evidence type="ECO:0000256" key="5">
    <source>
        <dbReference type="PROSITE-ProRule" id="PRU00042"/>
    </source>
</evidence>
<dbReference type="PROSITE" id="PS50157">
    <property type="entry name" value="ZINC_FINGER_C2H2_2"/>
    <property type="match status" value="1"/>
</dbReference>
<name>A0A9N9MLW6_9CUCU</name>
<feature type="region of interest" description="Disordered" evidence="7">
    <location>
        <begin position="295"/>
        <end position="321"/>
    </location>
</feature>
<dbReference type="SUPFAM" id="SSF57667">
    <property type="entry name" value="beta-beta-alpha zinc fingers"/>
    <property type="match status" value="2"/>
</dbReference>
<evidence type="ECO:0000256" key="1">
    <source>
        <dbReference type="ARBA" id="ARBA00022723"/>
    </source>
</evidence>
<keyword evidence="3 5" id="KW-0863">Zinc-finger</keyword>
<dbReference type="PANTHER" id="PTHR24379">
    <property type="entry name" value="KRAB AND ZINC FINGER DOMAIN-CONTAINING"/>
    <property type="match status" value="1"/>
</dbReference>
<evidence type="ECO:0000313" key="11">
    <source>
        <dbReference type="Proteomes" id="UP001152799"/>
    </source>
</evidence>
<reference evidence="10" key="1">
    <citation type="submission" date="2022-01" db="EMBL/GenBank/DDBJ databases">
        <authorList>
            <person name="King R."/>
        </authorList>
    </citation>
    <scope>NUCLEOTIDE SEQUENCE</scope>
</reference>
<dbReference type="InterPro" id="IPR012934">
    <property type="entry name" value="Znf_AD"/>
</dbReference>
<keyword evidence="4 6" id="KW-0862">Zinc</keyword>
<protein>
    <submittedName>
        <fullName evidence="10">Uncharacterized protein</fullName>
    </submittedName>
</protein>
<evidence type="ECO:0000256" key="2">
    <source>
        <dbReference type="ARBA" id="ARBA00022737"/>
    </source>
</evidence>
<dbReference type="SMART" id="SM00355">
    <property type="entry name" value="ZnF_C2H2"/>
    <property type="match status" value="6"/>
</dbReference>
<keyword evidence="2" id="KW-0677">Repeat</keyword>
<gene>
    <name evidence="10" type="ORF">CEUTPL_LOCUS3640</name>
</gene>
<evidence type="ECO:0000259" key="9">
    <source>
        <dbReference type="PROSITE" id="PS51915"/>
    </source>
</evidence>
<dbReference type="GO" id="GO:0008270">
    <property type="term" value="F:zinc ion binding"/>
    <property type="evidence" value="ECO:0007669"/>
    <property type="project" value="UniProtKB-UniRule"/>
</dbReference>
<evidence type="ECO:0000313" key="10">
    <source>
        <dbReference type="EMBL" id="CAG9762969.1"/>
    </source>
</evidence>
<proteinExistence type="predicted"/>
<evidence type="ECO:0000256" key="3">
    <source>
        <dbReference type="ARBA" id="ARBA00022771"/>
    </source>
</evidence>